<evidence type="ECO:0000256" key="8">
    <source>
        <dbReference type="ARBA" id="ARBA00023315"/>
    </source>
</evidence>
<gene>
    <name evidence="11" type="ORF">J057_09611</name>
</gene>
<accession>N6W5W6</accession>
<organism evidence="11 12">
    <name type="scientific">Marinobacter nanhaiticus D15-8W</name>
    <dbReference type="NCBI Taxonomy" id="626887"/>
    <lineage>
        <taxon>Bacteria</taxon>
        <taxon>Pseudomonadati</taxon>
        <taxon>Pseudomonadota</taxon>
        <taxon>Gammaproteobacteria</taxon>
        <taxon>Pseudomonadales</taxon>
        <taxon>Marinobacteraceae</taxon>
        <taxon>Marinobacter</taxon>
    </lineage>
</organism>
<keyword evidence="9" id="KW-0444">Lipid biosynthesis</keyword>
<dbReference type="Proteomes" id="UP000013165">
    <property type="component" value="Unassembled WGS sequence"/>
</dbReference>
<evidence type="ECO:0000256" key="5">
    <source>
        <dbReference type="ARBA" id="ARBA00013211"/>
    </source>
</evidence>
<dbReference type="SUPFAM" id="SSF69593">
    <property type="entry name" value="Glycerol-3-phosphate (1)-acyltransferase"/>
    <property type="match status" value="1"/>
</dbReference>
<comment type="caution">
    <text evidence="11">The sequence shown here is derived from an EMBL/GenBank/DDBJ whole genome shotgun (WGS) entry which is preliminary data.</text>
</comment>
<dbReference type="PATRIC" id="fig|626887.3.peg.1929"/>
<evidence type="ECO:0000259" key="10">
    <source>
        <dbReference type="SMART" id="SM00563"/>
    </source>
</evidence>
<comment type="similarity">
    <text evidence="4 9">Belongs to the 1-acyl-sn-glycerol-3-phosphate acyltransferase family.</text>
</comment>
<proteinExistence type="inferred from homology"/>
<dbReference type="GO" id="GO:0006654">
    <property type="term" value="P:phosphatidic acid biosynthetic process"/>
    <property type="evidence" value="ECO:0007669"/>
    <property type="project" value="TreeGrafter"/>
</dbReference>
<evidence type="ECO:0000256" key="1">
    <source>
        <dbReference type="ARBA" id="ARBA00001141"/>
    </source>
</evidence>
<evidence type="ECO:0000256" key="4">
    <source>
        <dbReference type="ARBA" id="ARBA00008655"/>
    </source>
</evidence>
<evidence type="ECO:0000256" key="9">
    <source>
        <dbReference type="RuleBase" id="RU361267"/>
    </source>
</evidence>
<protein>
    <recommendedName>
        <fullName evidence="6 9">1-acyl-sn-glycerol-3-phosphate acyltransferase</fullName>
        <ecNumber evidence="5 9">2.3.1.51</ecNumber>
    </recommendedName>
</protein>
<sequence>MKVLKSVWIIFWAIALTLLLFLPIVLAALLGRRGDVAFHGTQVYAWILLKVTGIRLTVVGLEHIEPGQRYMILSNHASYLDPPALVLALGLQYRWVIKKELRRIPLFGLALEASRNLFIDRSKGSDAMRSIRENVDRLPDGTGVLIFPEGTRSWDGQLLPFKKGGFIIAKDGGLPILPVTIRGSHDRLPKGSGAFTSGRIEVVVHPPIPTEDLTIEELIDETRAEIASALPLKSRTASVLQFSDPAA</sequence>
<dbReference type="PANTHER" id="PTHR10434:SF11">
    <property type="entry name" value="1-ACYL-SN-GLYCEROL-3-PHOSPHATE ACYLTRANSFERASE"/>
    <property type="match status" value="1"/>
</dbReference>
<keyword evidence="12" id="KW-1185">Reference proteome</keyword>
<dbReference type="OrthoDB" id="9812274at2"/>
<dbReference type="InterPro" id="IPR002123">
    <property type="entry name" value="Plipid/glycerol_acylTrfase"/>
</dbReference>
<evidence type="ECO:0000256" key="7">
    <source>
        <dbReference type="ARBA" id="ARBA00022679"/>
    </source>
</evidence>
<name>N6W5W6_9GAMM</name>
<dbReference type="EC" id="2.3.1.51" evidence="5 9"/>
<keyword evidence="8 9" id="KW-0012">Acyltransferase</keyword>
<evidence type="ECO:0000313" key="12">
    <source>
        <dbReference type="Proteomes" id="UP000013165"/>
    </source>
</evidence>
<comment type="pathway">
    <text evidence="3">Lipid metabolism.</text>
</comment>
<keyword evidence="9" id="KW-1208">Phospholipid metabolism</keyword>
<comment type="catalytic activity">
    <reaction evidence="1 9">
        <text>a 1-acyl-sn-glycero-3-phosphate + an acyl-CoA = a 1,2-diacyl-sn-glycero-3-phosphate + CoA</text>
        <dbReference type="Rhea" id="RHEA:19709"/>
        <dbReference type="ChEBI" id="CHEBI:57287"/>
        <dbReference type="ChEBI" id="CHEBI:57970"/>
        <dbReference type="ChEBI" id="CHEBI:58342"/>
        <dbReference type="ChEBI" id="CHEBI:58608"/>
        <dbReference type="EC" id="2.3.1.51"/>
    </reaction>
</comment>
<dbReference type="GO" id="GO:0016020">
    <property type="term" value="C:membrane"/>
    <property type="evidence" value="ECO:0007669"/>
    <property type="project" value="InterPro"/>
</dbReference>
<keyword evidence="9" id="KW-0443">Lipid metabolism</keyword>
<dbReference type="STRING" id="626887.J057_09611"/>
<evidence type="ECO:0000256" key="2">
    <source>
        <dbReference type="ARBA" id="ARBA00004728"/>
    </source>
</evidence>
<dbReference type="CDD" id="cd07989">
    <property type="entry name" value="LPLAT_AGPAT-like"/>
    <property type="match status" value="1"/>
</dbReference>
<dbReference type="Pfam" id="PF01553">
    <property type="entry name" value="Acyltransferase"/>
    <property type="match status" value="1"/>
</dbReference>
<dbReference type="SMART" id="SM00563">
    <property type="entry name" value="PlsC"/>
    <property type="match status" value="1"/>
</dbReference>
<keyword evidence="7 9" id="KW-0808">Transferase</keyword>
<dbReference type="PANTHER" id="PTHR10434">
    <property type="entry name" value="1-ACYL-SN-GLYCEROL-3-PHOSPHATE ACYLTRANSFERASE"/>
    <property type="match status" value="1"/>
</dbReference>
<keyword evidence="9" id="KW-0594">Phospholipid biosynthesis</keyword>
<dbReference type="EMBL" id="APLQ01000011">
    <property type="protein sequence ID" value="ENO15599.1"/>
    <property type="molecule type" value="Genomic_DNA"/>
</dbReference>
<evidence type="ECO:0000256" key="3">
    <source>
        <dbReference type="ARBA" id="ARBA00005189"/>
    </source>
</evidence>
<dbReference type="GO" id="GO:0016024">
    <property type="term" value="P:CDP-diacylglycerol biosynthetic process"/>
    <property type="evidence" value="ECO:0007669"/>
    <property type="project" value="UniProtKB-UniPathway"/>
</dbReference>
<dbReference type="UniPathway" id="UPA00557">
    <property type="reaction ID" value="UER00613"/>
</dbReference>
<dbReference type="InterPro" id="IPR004552">
    <property type="entry name" value="AGP_acyltrans"/>
</dbReference>
<comment type="pathway">
    <text evidence="2">Phospholipid metabolism; CDP-diacylglycerol biosynthesis; CDP-diacylglycerol from sn-glycerol 3-phosphate: step 2/3.</text>
</comment>
<dbReference type="HOGENOM" id="CLU_027938_6_3_6"/>
<reference evidence="11 12" key="1">
    <citation type="journal article" date="2013" name="Genome Announc.">
        <title>Genome Sequence of the Polycyclic Aromatic Hydrocarbon-Degrading Bacterium Strain Marinobacter nanhaiticus D15-8WT.</title>
        <authorList>
            <person name="Cui Z."/>
            <person name="Gao W."/>
            <person name="Li Q."/>
            <person name="Xu G."/>
            <person name="Zheng L."/>
        </authorList>
    </citation>
    <scope>NUCLEOTIDE SEQUENCE [LARGE SCALE GENOMIC DNA]</scope>
    <source>
        <strain evidence="11 12">D15-8W</strain>
    </source>
</reference>
<feature type="domain" description="Phospholipid/glycerol acyltransferase" evidence="10">
    <location>
        <begin position="70"/>
        <end position="184"/>
    </location>
</feature>
<dbReference type="RefSeq" id="WP_004579895.1">
    <property type="nucleotide sequence ID" value="NZ_AP028878.1"/>
</dbReference>
<dbReference type="eggNOG" id="COG0204">
    <property type="taxonomic scope" value="Bacteria"/>
</dbReference>
<dbReference type="NCBIfam" id="TIGR00530">
    <property type="entry name" value="AGP_acyltrn"/>
    <property type="match status" value="1"/>
</dbReference>
<evidence type="ECO:0000313" key="11">
    <source>
        <dbReference type="EMBL" id="ENO15599.1"/>
    </source>
</evidence>
<dbReference type="AlphaFoldDB" id="N6W5W6"/>
<comment type="domain">
    <text evidence="9">The HXXXXD motif is essential for acyltransferase activity and may constitute the binding site for the phosphate moiety of the glycerol-3-phosphate.</text>
</comment>
<dbReference type="GO" id="GO:0003841">
    <property type="term" value="F:1-acylglycerol-3-phosphate O-acyltransferase activity"/>
    <property type="evidence" value="ECO:0007669"/>
    <property type="project" value="UniProtKB-UniRule"/>
</dbReference>
<evidence type="ECO:0000256" key="6">
    <source>
        <dbReference type="ARBA" id="ARBA00016139"/>
    </source>
</evidence>